<protein>
    <submittedName>
        <fullName evidence="4">CBM35 domain-containing protein</fullName>
    </submittedName>
</protein>
<keyword evidence="5" id="KW-1185">Reference proteome</keyword>
<feature type="compositionally biased region" description="Low complexity" evidence="1">
    <location>
        <begin position="24"/>
        <end position="33"/>
    </location>
</feature>
<feature type="compositionally biased region" description="Polar residues" evidence="1">
    <location>
        <begin position="165"/>
        <end position="178"/>
    </location>
</feature>
<dbReference type="InterPro" id="IPR005084">
    <property type="entry name" value="CBM6"/>
</dbReference>
<name>A0ABW6YJY0_9ACTN</name>
<gene>
    <name evidence="4" type="ORF">ACF05T_29480</name>
</gene>
<dbReference type="InterPro" id="IPR008979">
    <property type="entry name" value="Galactose-bd-like_sf"/>
</dbReference>
<keyword evidence="2" id="KW-0472">Membrane</keyword>
<dbReference type="Proteomes" id="UP001603013">
    <property type="component" value="Unassembled WGS sequence"/>
</dbReference>
<evidence type="ECO:0000313" key="5">
    <source>
        <dbReference type="Proteomes" id="UP001603013"/>
    </source>
</evidence>
<feature type="region of interest" description="Disordered" evidence="1">
    <location>
        <begin position="65"/>
        <end position="119"/>
    </location>
</feature>
<feature type="domain" description="CBM6" evidence="3">
    <location>
        <begin position="186"/>
        <end position="319"/>
    </location>
</feature>
<reference evidence="4 5" key="1">
    <citation type="submission" date="2024-10" db="EMBL/GenBank/DDBJ databases">
        <title>The Natural Products Discovery Center: Release of the First 8490 Sequenced Strains for Exploring Actinobacteria Biosynthetic Diversity.</title>
        <authorList>
            <person name="Kalkreuter E."/>
            <person name="Kautsar S.A."/>
            <person name="Yang D."/>
            <person name="Bader C.D."/>
            <person name="Teijaro C.N."/>
            <person name="Fluegel L."/>
            <person name="Davis C.M."/>
            <person name="Simpson J.R."/>
            <person name="Lauterbach L."/>
            <person name="Steele A.D."/>
            <person name="Gui C."/>
            <person name="Meng S."/>
            <person name="Li G."/>
            <person name="Viehrig K."/>
            <person name="Ye F."/>
            <person name="Su P."/>
            <person name="Kiefer A.F."/>
            <person name="Nichols A."/>
            <person name="Cepeda A.J."/>
            <person name="Yan W."/>
            <person name="Fan B."/>
            <person name="Jiang Y."/>
            <person name="Adhikari A."/>
            <person name="Zheng C.-J."/>
            <person name="Schuster L."/>
            <person name="Cowan T.M."/>
            <person name="Smanski M.J."/>
            <person name="Chevrette M.G."/>
            <person name="De Carvalho L.P.S."/>
            <person name="Shen B."/>
        </authorList>
    </citation>
    <scope>NUCLEOTIDE SEQUENCE [LARGE SCALE GENOMIC DNA]</scope>
    <source>
        <strain evidence="4 5">NPDC015755</strain>
    </source>
</reference>
<feature type="region of interest" description="Disordered" evidence="1">
    <location>
        <begin position="147"/>
        <end position="185"/>
    </location>
</feature>
<feature type="compositionally biased region" description="Low complexity" evidence="1">
    <location>
        <begin position="75"/>
        <end position="86"/>
    </location>
</feature>
<evidence type="ECO:0000256" key="2">
    <source>
        <dbReference type="SAM" id="Phobius"/>
    </source>
</evidence>
<feature type="region of interest" description="Disordered" evidence="1">
    <location>
        <begin position="1"/>
        <end position="52"/>
    </location>
</feature>
<dbReference type="Gene3D" id="2.60.120.260">
    <property type="entry name" value="Galactose-binding domain-like"/>
    <property type="match status" value="1"/>
</dbReference>
<organism evidence="4 5">
    <name type="scientific">Streptomyces lateritius</name>
    <dbReference type="NCBI Taxonomy" id="67313"/>
    <lineage>
        <taxon>Bacteria</taxon>
        <taxon>Bacillati</taxon>
        <taxon>Actinomycetota</taxon>
        <taxon>Actinomycetes</taxon>
        <taxon>Kitasatosporales</taxon>
        <taxon>Streptomycetaceae</taxon>
        <taxon>Streptomyces</taxon>
    </lineage>
</organism>
<feature type="transmembrane region" description="Helical" evidence="2">
    <location>
        <begin position="124"/>
        <end position="144"/>
    </location>
</feature>
<dbReference type="PROSITE" id="PS51175">
    <property type="entry name" value="CBM6"/>
    <property type="match status" value="1"/>
</dbReference>
<dbReference type="SUPFAM" id="SSF49785">
    <property type="entry name" value="Galactose-binding domain-like"/>
    <property type="match status" value="1"/>
</dbReference>
<dbReference type="Pfam" id="PF16990">
    <property type="entry name" value="CBM_35"/>
    <property type="match status" value="1"/>
</dbReference>
<dbReference type="RefSeq" id="WP_391937066.1">
    <property type="nucleotide sequence ID" value="NZ_JBIBSM010000020.1"/>
</dbReference>
<accession>A0ABW6YJY0</accession>
<sequence length="321" mass="33217">MAAGNDGANTPEDDDPFGYLYADGQAAGAQPPGQAGGYGYPGPAAQPGVPRTSYNQVRTVGERQYGGHGQAHVPQQQTYGGQQQYGRPNAQYAAPETYAGERTRQSPIPHQRGGGGRGPNTKGLLIGAIAVVAVVVIGIAAALISNTGDENPDGGAAGGKPTGGSTQVQETPSTQPSPDETPAELPQQDAATLKLGGTALLAKDIQGAEGADGAYVTGFNAIGSSVTWQTEVPAAGTYKMSVRYAIPAKDANATVTVNGKANPNPMNLKNFIGSSDPNYEKNWQTTWSQVSLDKGQNTIKLSCEQGNQCDVIFDWVKISNL</sequence>
<proteinExistence type="predicted"/>
<evidence type="ECO:0000256" key="1">
    <source>
        <dbReference type="SAM" id="MobiDB-lite"/>
    </source>
</evidence>
<dbReference type="EMBL" id="JBIBSM010000020">
    <property type="protein sequence ID" value="MFF8280171.1"/>
    <property type="molecule type" value="Genomic_DNA"/>
</dbReference>
<comment type="caution">
    <text evidence="4">The sequence shown here is derived from an EMBL/GenBank/DDBJ whole genome shotgun (WGS) entry which is preliminary data.</text>
</comment>
<evidence type="ECO:0000313" key="4">
    <source>
        <dbReference type="EMBL" id="MFF8280171.1"/>
    </source>
</evidence>
<evidence type="ECO:0000259" key="3">
    <source>
        <dbReference type="PROSITE" id="PS51175"/>
    </source>
</evidence>
<keyword evidence="2" id="KW-0812">Transmembrane</keyword>
<keyword evidence="2" id="KW-1133">Transmembrane helix</keyword>